<keyword evidence="1" id="KW-0812">Transmembrane</keyword>
<evidence type="ECO:0000313" key="2">
    <source>
        <dbReference type="EMBL" id="CAD6493553.1"/>
    </source>
</evidence>
<keyword evidence="1" id="KW-1133">Transmembrane helix</keyword>
<sequence>MFTELVGNMETTDSQSGYRAYSRRAIEGIRIRNPDMGAGSEILTQVKNCNLNVVEIPIDARYATFGTSSKNPVSHGCMVLGWLIGTISKKIPLFFFGIVGVILTVVGLILGAKVLYIANTEKGIAVGSALVSVLFVIIGVSSMFTGLILNVIGKEKKGREVDG</sequence>
<evidence type="ECO:0000313" key="3">
    <source>
        <dbReference type="Proteomes" id="UP000634805"/>
    </source>
</evidence>
<name>A0A811TD29_9EURY</name>
<feature type="transmembrane region" description="Helical" evidence="1">
    <location>
        <begin position="93"/>
        <end position="118"/>
    </location>
</feature>
<dbReference type="InterPro" id="IPR050256">
    <property type="entry name" value="Glycosyltransferase_2"/>
</dbReference>
<dbReference type="PANTHER" id="PTHR48090:SF7">
    <property type="entry name" value="RFBJ PROTEIN"/>
    <property type="match status" value="1"/>
</dbReference>
<reference evidence="2" key="1">
    <citation type="submission" date="2020-10" db="EMBL/GenBank/DDBJ databases">
        <authorList>
            <person name="Hahn C.J."/>
            <person name="Laso-Perez R."/>
            <person name="Vulcano F."/>
            <person name="Vaziourakis K.-M."/>
            <person name="Stokke R."/>
            <person name="Steen I.H."/>
            <person name="Teske A."/>
            <person name="Boetius A."/>
            <person name="Liebeke M."/>
            <person name="Amann R."/>
            <person name="Knittel K."/>
        </authorList>
    </citation>
    <scope>NUCLEOTIDE SEQUENCE</scope>
    <source>
        <strain evidence="2">Gfbio:e3339647-f889-4370-9287-4fb5cb688e4c:AG392D22_GoMArc1</strain>
    </source>
</reference>
<organism evidence="2 3">
    <name type="scientific">Candidatus Argoarchaeum ethanivorans</name>
    <dbReference type="NCBI Taxonomy" id="2608793"/>
    <lineage>
        <taxon>Archaea</taxon>
        <taxon>Methanobacteriati</taxon>
        <taxon>Methanobacteriota</taxon>
        <taxon>Stenosarchaea group</taxon>
        <taxon>Methanomicrobia</taxon>
        <taxon>Methanosarcinales</taxon>
        <taxon>Methanosarcinales incertae sedis</taxon>
        <taxon>GOM Arc I cluster</taxon>
        <taxon>Candidatus Argoarchaeum</taxon>
    </lineage>
</organism>
<evidence type="ECO:0000256" key="1">
    <source>
        <dbReference type="SAM" id="Phobius"/>
    </source>
</evidence>
<feature type="transmembrane region" description="Helical" evidence="1">
    <location>
        <begin position="124"/>
        <end position="149"/>
    </location>
</feature>
<proteinExistence type="predicted"/>
<dbReference type="EMBL" id="CAJHIS010000012">
    <property type="protein sequence ID" value="CAD6493553.1"/>
    <property type="molecule type" value="Genomic_DNA"/>
</dbReference>
<protein>
    <submittedName>
        <fullName evidence="2">Uncharacterized protein</fullName>
    </submittedName>
</protein>
<dbReference type="Proteomes" id="UP000634805">
    <property type="component" value="Unassembled WGS sequence"/>
</dbReference>
<dbReference type="AlphaFoldDB" id="A0A811TD29"/>
<accession>A0A811TD29</accession>
<gene>
    <name evidence="2" type="ORF">EMLJLAPB_00561</name>
</gene>
<comment type="caution">
    <text evidence="2">The sequence shown here is derived from an EMBL/GenBank/DDBJ whole genome shotgun (WGS) entry which is preliminary data.</text>
</comment>
<keyword evidence="1" id="KW-0472">Membrane</keyword>
<dbReference type="PANTHER" id="PTHR48090">
    <property type="entry name" value="UNDECAPRENYL-PHOSPHATE 4-DEOXY-4-FORMAMIDO-L-ARABINOSE TRANSFERASE-RELATED"/>
    <property type="match status" value="1"/>
</dbReference>